<sequence>MAFWMLGDRVTSFRNDMTPAQRRAAVDAPGLAAIRERATRLQGELEALAQDISALPATPLTEDAAQEIRNAAATVEEAHHTLLGGMNYPSVRKGRA</sequence>
<evidence type="ECO:0000313" key="1">
    <source>
        <dbReference type="EMBL" id="MCW4591425.1"/>
    </source>
</evidence>
<proteinExistence type="predicted"/>
<name>A0ABT3K7P2_9PROT</name>
<accession>A0ABT3K7P2</accession>
<comment type="caution">
    <text evidence="1">The sequence shown here is derived from an EMBL/GenBank/DDBJ whole genome shotgun (WGS) entry which is preliminary data.</text>
</comment>
<dbReference type="Proteomes" id="UP001526337">
    <property type="component" value="Unassembled WGS sequence"/>
</dbReference>
<evidence type="ECO:0000313" key="2">
    <source>
        <dbReference type="Proteomes" id="UP001526337"/>
    </source>
</evidence>
<keyword evidence="2" id="KW-1185">Reference proteome</keyword>
<gene>
    <name evidence="1" type="ORF">NO263_12625</name>
</gene>
<dbReference type="EMBL" id="JANGSQ010000107">
    <property type="protein sequence ID" value="MCW4591425.1"/>
    <property type="molecule type" value="Genomic_DNA"/>
</dbReference>
<dbReference type="RefSeq" id="WP_171790167.1">
    <property type="nucleotide sequence ID" value="NZ_JABJWD010000025.1"/>
</dbReference>
<organism evidence="1 2">
    <name type="scientific">Gluconacetobacter entanii</name>
    <dbReference type="NCBI Taxonomy" id="108528"/>
    <lineage>
        <taxon>Bacteria</taxon>
        <taxon>Pseudomonadati</taxon>
        <taxon>Pseudomonadota</taxon>
        <taxon>Alphaproteobacteria</taxon>
        <taxon>Acetobacterales</taxon>
        <taxon>Acetobacteraceae</taxon>
        <taxon>Gluconacetobacter</taxon>
    </lineage>
</organism>
<reference evidence="1 2" key="1">
    <citation type="submission" date="2022-07" db="EMBL/GenBank/DDBJ databases">
        <title>Genome stability of Gluconacetobacter entanii AV429.</title>
        <authorList>
            <person name="Trcek J."/>
            <person name="Cepec E."/>
        </authorList>
    </citation>
    <scope>NUCLEOTIDE SEQUENCE [LARGE SCALE GENOMIC DNA]</scope>
    <source>
        <strain evidence="1 2">AV429_2022</strain>
    </source>
</reference>
<protein>
    <submittedName>
        <fullName evidence="1">Uncharacterized protein</fullName>
    </submittedName>
</protein>